<dbReference type="PANTHER" id="PTHR11905:SF159">
    <property type="entry name" value="ADAM METALLOPROTEASE"/>
    <property type="match status" value="1"/>
</dbReference>
<keyword evidence="5" id="KW-0732">Signal</keyword>
<dbReference type="EMBL" id="JO844355">
    <property type="protein sequence ID" value="AEO35972.1"/>
    <property type="molecule type" value="mRNA"/>
</dbReference>
<dbReference type="AlphaFoldDB" id="G3MR54"/>
<dbReference type="InterPro" id="IPR024079">
    <property type="entry name" value="MetalloPept_cat_dom_sf"/>
</dbReference>
<keyword evidence="2" id="KW-0378">Hydrolase</keyword>
<proteinExistence type="evidence at transcript level"/>
<evidence type="ECO:0000256" key="2">
    <source>
        <dbReference type="ARBA" id="ARBA00022801"/>
    </source>
</evidence>
<feature type="signal peptide" evidence="5">
    <location>
        <begin position="1"/>
        <end position="21"/>
    </location>
</feature>
<sequence length="460" mass="51324">MKTVVLNFLVWNALTVPKAECEFNTTTMPVYPQVYESRLDNSEKVLVIHANYSLKLVKASILAGTLILQNITTDGVINKYVNGAYHERYLYEDLSKQASLLLTPREGGHCSVVGLLNFTHRIEPVIGAERSSSGNIPHRILPVNIKNEIDTCEKYDDEAGNEEKNPQIEERASLSSFTLELVAISDYAHNKHFKSEEDRVSYMTMFLHSVSLRLQQLNPPGKIAVIALQASTTEKESYVSFYDDSKLIANETLDKLVRYSLTNPEARRSDAVLLVTGRDLVDLIHGGVSSGAAGMAYFKKACTNMKVLTAEDRLGSYHDGSGNSANCSANDGYLMTPSFLKARDLVFSKCSKRAIGAFVRSASSFCLHYTARVHKMVFPSDTADLPGAVMTGEEYCKKYFPHRPNVTYIKWDSDLLKCKVRCQLDIKSDGKPLYAIRSAMDGIPCNRENKDMKCKNFVCV</sequence>
<evidence type="ECO:0000313" key="6">
    <source>
        <dbReference type="EMBL" id="AEO35972.1"/>
    </source>
</evidence>
<dbReference type="PANTHER" id="PTHR11905">
    <property type="entry name" value="ADAM A DISINTEGRIN AND METALLOPROTEASE DOMAIN"/>
    <property type="match status" value="1"/>
</dbReference>
<dbReference type="SUPFAM" id="SSF55486">
    <property type="entry name" value="Metalloproteases ('zincins'), catalytic domain"/>
    <property type="match status" value="1"/>
</dbReference>
<keyword evidence="4" id="KW-0482">Metalloprotease</keyword>
<keyword evidence="1" id="KW-0645">Protease</keyword>
<evidence type="ECO:0000256" key="3">
    <source>
        <dbReference type="ARBA" id="ARBA00022833"/>
    </source>
</evidence>
<organism evidence="6">
    <name type="scientific">Amblyomma maculatum</name>
    <name type="common">Gulf Coast tick</name>
    <dbReference type="NCBI Taxonomy" id="34609"/>
    <lineage>
        <taxon>Eukaryota</taxon>
        <taxon>Metazoa</taxon>
        <taxon>Ecdysozoa</taxon>
        <taxon>Arthropoda</taxon>
        <taxon>Chelicerata</taxon>
        <taxon>Arachnida</taxon>
        <taxon>Acari</taxon>
        <taxon>Parasitiformes</taxon>
        <taxon>Ixodida</taxon>
        <taxon>Ixodoidea</taxon>
        <taxon>Ixodidae</taxon>
        <taxon>Amblyomminae</taxon>
        <taxon>Amblyomma</taxon>
    </lineage>
</organism>
<protein>
    <recommendedName>
        <fullName evidence="7">Peptidase M12B domain-containing protein</fullName>
    </recommendedName>
</protein>
<dbReference type="GO" id="GO:0006509">
    <property type="term" value="P:membrane protein ectodomain proteolysis"/>
    <property type="evidence" value="ECO:0007669"/>
    <property type="project" value="TreeGrafter"/>
</dbReference>
<dbReference type="Gene3D" id="3.40.390.10">
    <property type="entry name" value="Collagenase (Catalytic Domain)"/>
    <property type="match status" value="1"/>
</dbReference>
<keyword evidence="3" id="KW-0862">Zinc</keyword>
<evidence type="ECO:0008006" key="7">
    <source>
        <dbReference type="Google" id="ProtNLM"/>
    </source>
</evidence>
<evidence type="ECO:0000256" key="1">
    <source>
        <dbReference type="ARBA" id="ARBA00022670"/>
    </source>
</evidence>
<evidence type="ECO:0000256" key="5">
    <source>
        <dbReference type="SAM" id="SignalP"/>
    </source>
</evidence>
<evidence type="ECO:0000256" key="4">
    <source>
        <dbReference type="ARBA" id="ARBA00023049"/>
    </source>
</evidence>
<accession>G3MR54</accession>
<name>G3MR54_AMBMU</name>
<dbReference type="GO" id="GO:0008237">
    <property type="term" value="F:metallopeptidase activity"/>
    <property type="evidence" value="ECO:0007669"/>
    <property type="project" value="UniProtKB-KW"/>
</dbReference>
<reference evidence="6" key="1">
    <citation type="journal article" date="2011" name="PLoS ONE">
        <title>A deep insight into the sialotranscriptome of the gulf coast tick, Amblyomma maculatum.</title>
        <authorList>
            <person name="Karim S."/>
            <person name="Singh P."/>
            <person name="Ribeiro J.M."/>
        </authorList>
    </citation>
    <scope>NUCLEOTIDE SEQUENCE</scope>
    <source>
        <tissue evidence="6">Salivary gland</tissue>
    </source>
</reference>
<feature type="chain" id="PRO_5003447565" description="Peptidase M12B domain-containing protein" evidence="5">
    <location>
        <begin position="22"/>
        <end position="460"/>
    </location>
</feature>